<dbReference type="GO" id="GO:0005886">
    <property type="term" value="C:plasma membrane"/>
    <property type="evidence" value="ECO:0007669"/>
    <property type="project" value="UniProtKB-SubCell"/>
</dbReference>
<keyword evidence="5 6" id="KW-0472">Membrane</keyword>
<evidence type="ECO:0000256" key="2">
    <source>
        <dbReference type="ARBA" id="ARBA00022475"/>
    </source>
</evidence>
<keyword evidence="3 6" id="KW-0812">Transmembrane</keyword>
<evidence type="ECO:0000313" key="9">
    <source>
        <dbReference type="Proteomes" id="UP000823910"/>
    </source>
</evidence>
<dbReference type="EMBL" id="DWWT01000016">
    <property type="protein sequence ID" value="HJC05294.1"/>
    <property type="molecule type" value="Genomic_DNA"/>
</dbReference>
<evidence type="ECO:0000256" key="6">
    <source>
        <dbReference type="SAM" id="Phobius"/>
    </source>
</evidence>
<dbReference type="Proteomes" id="UP000823910">
    <property type="component" value="Unassembled WGS sequence"/>
</dbReference>
<comment type="subcellular location">
    <subcellularLocation>
        <location evidence="1">Cell membrane</location>
        <topology evidence="1">Single-pass membrane protein</topology>
    </subcellularLocation>
</comment>
<reference evidence="8" key="2">
    <citation type="submission" date="2021-04" db="EMBL/GenBank/DDBJ databases">
        <authorList>
            <person name="Gilroy R."/>
        </authorList>
    </citation>
    <scope>NUCLEOTIDE SEQUENCE</scope>
    <source>
        <strain evidence="8">CHK180-15479</strain>
    </source>
</reference>
<evidence type="ECO:0000256" key="4">
    <source>
        <dbReference type="ARBA" id="ARBA00022989"/>
    </source>
</evidence>
<dbReference type="PANTHER" id="PTHR33885:SF3">
    <property type="entry name" value="PHAGE SHOCK PROTEIN C"/>
    <property type="match status" value="1"/>
</dbReference>
<evidence type="ECO:0000259" key="7">
    <source>
        <dbReference type="Pfam" id="PF04024"/>
    </source>
</evidence>
<dbReference type="InterPro" id="IPR007168">
    <property type="entry name" value="Phageshock_PspC_N"/>
</dbReference>
<feature type="domain" description="Phage shock protein PspC N-terminal" evidence="7">
    <location>
        <begin position="3"/>
        <end position="60"/>
    </location>
</feature>
<evidence type="ECO:0000313" key="8">
    <source>
        <dbReference type="EMBL" id="HJC05294.1"/>
    </source>
</evidence>
<evidence type="ECO:0000256" key="1">
    <source>
        <dbReference type="ARBA" id="ARBA00004162"/>
    </source>
</evidence>
<evidence type="ECO:0000256" key="3">
    <source>
        <dbReference type="ARBA" id="ARBA00022692"/>
    </source>
</evidence>
<keyword evidence="2" id="KW-1003">Cell membrane</keyword>
<dbReference type="AlphaFoldDB" id="A0A9D2MXS8"/>
<accession>A0A9D2MXS8</accession>
<dbReference type="InterPro" id="IPR052027">
    <property type="entry name" value="PspC"/>
</dbReference>
<dbReference type="Pfam" id="PF04024">
    <property type="entry name" value="PspC"/>
    <property type="match status" value="1"/>
</dbReference>
<comment type="caution">
    <text evidence="8">The sequence shown here is derived from an EMBL/GenBank/DDBJ whole genome shotgun (WGS) entry which is preliminary data.</text>
</comment>
<keyword evidence="4 6" id="KW-1133">Transmembrane helix</keyword>
<proteinExistence type="predicted"/>
<name>A0A9D2MXS8_9FIRM</name>
<feature type="transmembrane region" description="Helical" evidence="6">
    <location>
        <begin position="34"/>
        <end position="58"/>
    </location>
</feature>
<evidence type="ECO:0000256" key="5">
    <source>
        <dbReference type="ARBA" id="ARBA00023136"/>
    </source>
</evidence>
<dbReference type="PANTHER" id="PTHR33885">
    <property type="entry name" value="PHAGE SHOCK PROTEIN C"/>
    <property type="match status" value="1"/>
</dbReference>
<protein>
    <submittedName>
        <fullName evidence="8">PspC domain-containing protein</fullName>
    </submittedName>
</protein>
<gene>
    <name evidence="8" type="ORF">H9704_03950</name>
</gene>
<sequence>MDRKLYRSSRDHMLCGVCGGLGEYLNVDPTIIRLIWAICTVCTLFFGIVAYLAAAIIIPSDQHRC</sequence>
<reference evidence="8" key="1">
    <citation type="journal article" date="2021" name="PeerJ">
        <title>Extensive microbial diversity within the chicken gut microbiome revealed by metagenomics and culture.</title>
        <authorList>
            <person name="Gilroy R."/>
            <person name="Ravi A."/>
            <person name="Getino M."/>
            <person name="Pursley I."/>
            <person name="Horton D.L."/>
            <person name="Alikhan N.F."/>
            <person name="Baker D."/>
            <person name="Gharbi K."/>
            <person name="Hall N."/>
            <person name="Watson M."/>
            <person name="Adriaenssens E.M."/>
            <person name="Foster-Nyarko E."/>
            <person name="Jarju S."/>
            <person name="Secka A."/>
            <person name="Antonio M."/>
            <person name="Oren A."/>
            <person name="Chaudhuri R.R."/>
            <person name="La Ragione R."/>
            <person name="Hildebrand F."/>
            <person name="Pallen M.J."/>
        </authorList>
    </citation>
    <scope>NUCLEOTIDE SEQUENCE</scope>
    <source>
        <strain evidence="8">CHK180-15479</strain>
    </source>
</reference>
<organism evidence="8 9">
    <name type="scientific">Candidatus Enterocloster excrementipullorum</name>
    <dbReference type="NCBI Taxonomy" id="2838559"/>
    <lineage>
        <taxon>Bacteria</taxon>
        <taxon>Bacillati</taxon>
        <taxon>Bacillota</taxon>
        <taxon>Clostridia</taxon>
        <taxon>Lachnospirales</taxon>
        <taxon>Lachnospiraceae</taxon>
        <taxon>Enterocloster</taxon>
    </lineage>
</organism>